<feature type="domain" description="RING-type" evidence="6">
    <location>
        <begin position="9"/>
        <end position="52"/>
    </location>
</feature>
<dbReference type="GO" id="GO:0016567">
    <property type="term" value="P:protein ubiquitination"/>
    <property type="evidence" value="ECO:0007669"/>
    <property type="project" value="TreeGrafter"/>
</dbReference>
<dbReference type="PROSITE" id="PS00518">
    <property type="entry name" value="ZF_RING_1"/>
    <property type="match status" value="1"/>
</dbReference>
<gene>
    <name evidence="7" type="ORF">OTU49_017300</name>
</gene>
<dbReference type="SMART" id="SM00184">
    <property type="entry name" value="RING"/>
    <property type="match status" value="1"/>
</dbReference>
<sequence length="505" mass="57323">QEDCHPEECQVCVDNYDQDLRRPRCLPCGHTVCSRCISTAIKRTQLSCPICRTKHNAITARDFSVNYSFEMLINKHKDTPFKAEGKVSKKHYKVCHKGILKKVLPLMRKQKVNISSLVTSCKEVLSQLVKYQEHLKKCKIQHHQLQEKMVEHNSRAIGLLEPEDIRVMHMITEGKERLQKLQDNLGSLGTGTSSHQFFTSIDEADHYNEKVEKWLQRYQELFPEVDAIHTSVKVQENIKKALKMVSIDMGNPKWSESLRNLGCTLMERVQAVTINTSKELSVEHLRVMSEPFKALVKNHQVFAVHQTETMNYYARITLEKGKLCLYTLQKLPLPIDAHTIQHEDVVKMLDQSSVVTFLDLGYKKVKNARVYIQLRLKSSMSKIFKNMCTGHEGYTFCNAKLTSVVGKGEPGEYVVGGEYTDWDGFISQELPMDFGGFACDTPSAGDVWYLPRTGILFHITTRAGGNTDGKIFGKVESGLDVVKAIAKLRNVSKVTVMNCGIVLPL</sequence>
<reference evidence="7 8" key="1">
    <citation type="journal article" date="2024" name="BMC Genomics">
        <title>Genome assembly of redclaw crayfish (Cherax quadricarinatus) provides insights into its immune adaptation and hypoxia tolerance.</title>
        <authorList>
            <person name="Liu Z."/>
            <person name="Zheng J."/>
            <person name="Li H."/>
            <person name="Fang K."/>
            <person name="Wang S."/>
            <person name="He J."/>
            <person name="Zhou D."/>
            <person name="Weng S."/>
            <person name="Chi M."/>
            <person name="Gu Z."/>
            <person name="He J."/>
            <person name="Li F."/>
            <person name="Wang M."/>
        </authorList>
    </citation>
    <scope>NUCLEOTIDE SEQUENCE [LARGE SCALE GENOMIC DNA]</scope>
    <source>
        <strain evidence="7">ZL_2023a</strain>
    </source>
</reference>
<evidence type="ECO:0000256" key="4">
    <source>
        <dbReference type="PROSITE-ProRule" id="PRU00175"/>
    </source>
</evidence>
<dbReference type="Gene3D" id="3.30.40.10">
    <property type="entry name" value="Zinc/RING finger domain, C3HC4 (zinc finger)"/>
    <property type="match status" value="1"/>
</dbReference>
<dbReference type="InterPro" id="IPR018957">
    <property type="entry name" value="Znf_C3HC4_RING-type"/>
</dbReference>
<evidence type="ECO:0000256" key="2">
    <source>
        <dbReference type="ARBA" id="ARBA00022771"/>
    </source>
</evidence>
<dbReference type="InterPro" id="IPR051435">
    <property type="entry name" value="RING_finger_E3_ubiq-ligases"/>
</dbReference>
<keyword evidence="8" id="KW-1185">Reference proteome</keyword>
<dbReference type="PROSITE" id="PS50089">
    <property type="entry name" value="ZF_RING_2"/>
    <property type="match status" value="1"/>
</dbReference>
<proteinExistence type="predicted"/>
<evidence type="ECO:0000256" key="3">
    <source>
        <dbReference type="ARBA" id="ARBA00022833"/>
    </source>
</evidence>
<evidence type="ECO:0000256" key="5">
    <source>
        <dbReference type="SAM" id="Coils"/>
    </source>
</evidence>
<keyword evidence="1" id="KW-0479">Metal-binding</keyword>
<dbReference type="AlphaFoldDB" id="A0AAW0XTB8"/>
<evidence type="ECO:0000259" key="6">
    <source>
        <dbReference type="PROSITE" id="PS50089"/>
    </source>
</evidence>
<dbReference type="SUPFAM" id="SSF57850">
    <property type="entry name" value="RING/U-box"/>
    <property type="match status" value="1"/>
</dbReference>
<evidence type="ECO:0000313" key="7">
    <source>
        <dbReference type="EMBL" id="KAK8746210.1"/>
    </source>
</evidence>
<dbReference type="InterPro" id="IPR001841">
    <property type="entry name" value="Znf_RING"/>
</dbReference>
<dbReference type="GO" id="GO:0008270">
    <property type="term" value="F:zinc ion binding"/>
    <property type="evidence" value="ECO:0007669"/>
    <property type="project" value="UniProtKB-KW"/>
</dbReference>
<name>A0AAW0XTB8_CHEQU</name>
<dbReference type="InterPro" id="IPR013083">
    <property type="entry name" value="Znf_RING/FYVE/PHD"/>
</dbReference>
<organism evidence="7 8">
    <name type="scientific">Cherax quadricarinatus</name>
    <name type="common">Australian red claw crayfish</name>
    <dbReference type="NCBI Taxonomy" id="27406"/>
    <lineage>
        <taxon>Eukaryota</taxon>
        <taxon>Metazoa</taxon>
        <taxon>Ecdysozoa</taxon>
        <taxon>Arthropoda</taxon>
        <taxon>Crustacea</taxon>
        <taxon>Multicrustacea</taxon>
        <taxon>Malacostraca</taxon>
        <taxon>Eumalacostraca</taxon>
        <taxon>Eucarida</taxon>
        <taxon>Decapoda</taxon>
        <taxon>Pleocyemata</taxon>
        <taxon>Astacidea</taxon>
        <taxon>Parastacoidea</taxon>
        <taxon>Parastacidae</taxon>
        <taxon>Cherax</taxon>
    </lineage>
</organism>
<keyword evidence="3" id="KW-0862">Zinc</keyword>
<keyword evidence="2 4" id="KW-0863">Zinc-finger</keyword>
<protein>
    <recommendedName>
        <fullName evidence="6">RING-type domain-containing protein</fullName>
    </recommendedName>
</protein>
<evidence type="ECO:0000256" key="1">
    <source>
        <dbReference type="ARBA" id="ARBA00022723"/>
    </source>
</evidence>
<dbReference type="SUPFAM" id="SSF50891">
    <property type="entry name" value="Cyclophilin-like"/>
    <property type="match status" value="1"/>
</dbReference>
<dbReference type="InterPro" id="IPR029000">
    <property type="entry name" value="Cyclophilin-like_dom_sf"/>
</dbReference>
<comment type="caution">
    <text evidence="7">The sequence shown here is derived from an EMBL/GenBank/DDBJ whole genome shotgun (WGS) entry which is preliminary data.</text>
</comment>
<dbReference type="Pfam" id="PF00097">
    <property type="entry name" value="zf-C3HC4"/>
    <property type="match status" value="1"/>
</dbReference>
<feature type="non-terminal residue" evidence="7">
    <location>
        <position position="1"/>
    </location>
</feature>
<dbReference type="GO" id="GO:0061630">
    <property type="term" value="F:ubiquitin protein ligase activity"/>
    <property type="evidence" value="ECO:0007669"/>
    <property type="project" value="TreeGrafter"/>
</dbReference>
<dbReference type="PANTHER" id="PTHR22791:SF6">
    <property type="entry name" value="RING-TYPE DOMAIN-CONTAINING PROTEIN"/>
    <property type="match status" value="1"/>
</dbReference>
<keyword evidence="5" id="KW-0175">Coiled coil</keyword>
<dbReference type="PANTHER" id="PTHR22791">
    <property type="entry name" value="RING-TYPE DOMAIN-CONTAINING PROTEIN"/>
    <property type="match status" value="1"/>
</dbReference>
<accession>A0AAW0XTB8</accession>
<dbReference type="Proteomes" id="UP001445076">
    <property type="component" value="Unassembled WGS sequence"/>
</dbReference>
<evidence type="ECO:0000313" key="8">
    <source>
        <dbReference type="Proteomes" id="UP001445076"/>
    </source>
</evidence>
<dbReference type="InterPro" id="IPR017907">
    <property type="entry name" value="Znf_RING_CS"/>
</dbReference>
<dbReference type="EMBL" id="JARKIK010000018">
    <property type="protein sequence ID" value="KAK8746210.1"/>
    <property type="molecule type" value="Genomic_DNA"/>
</dbReference>
<feature type="coiled-coil region" evidence="5">
    <location>
        <begin position="128"/>
        <end position="155"/>
    </location>
</feature>